<dbReference type="GO" id="GO:0003730">
    <property type="term" value="F:mRNA 3'-UTR binding"/>
    <property type="evidence" value="ECO:0007669"/>
    <property type="project" value="TreeGrafter"/>
</dbReference>
<feature type="domain" description="XPG N-terminal" evidence="3">
    <location>
        <begin position="2"/>
        <end position="92"/>
    </location>
</feature>
<dbReference type="InterPro" id="IPR022040">
    <property type="entry name" value="MKT1_N"/>
</dbReference>
<dbReference type="InterPro" id="IPR006084">
    <property type="entry name" value="XPG/Rad2"/>
</dbReference>
<protein>
    <recommendedName>
        <fullName evidence="8">PIN domain-like protein</fullName>
    </recommendedName>
</protein>
<reference evidence="6 7" key="1">
    <citation type="journal article" date="2018" name="Mol. Biol. Evol.">
        <title>Broad Genomic Sampling Reveals a Smut Pathogenic Ancestry of the Fungal Clade Ustilaginomycotina.</title>
        <authorList>
            <person name="Kijpornyongpan T."/>
            <person name="Mondo S.J."/>
            <person name="Barry K."/>
            <person name="Sandor L."/>
            <person name="Lee J."/>
            <person name="Lipzen A."/>
            <person name="Pangilinan J."/>
            <person name="LaButti K."/>
            <person name="Hainaut M."/>
            <person name="Henrissat B."/>
            <person name="Grigoriev I.V."/>
            <person name="Spatafora J.W."/>
            <person name="Aime M.C."/>
        </authorList>
    </citation>
    <scope>NUCLEOTIDE SEQUENCE [LARGE SCALE GENOMIC DNA]</scope>
    <source>
        <strain evidence="6 7">MCA 3645</strain>
    </source>
</reference>
<dbReference type="CDD" id="cd09902">
    <property type="entry name" value="H3TH_MKT1"/>
    <property type="match status" value="1"/>
</dbReference>
<dbReference type="FunCoup" id="A0A317XHK0">
    <property type="interactions" value="262"/>
</dbReference>
<dbReference type="InterPro" id="IPR029060">
    <property type="entry name" value="PIN-like_dom_sf"/>
</dbReference>
<proteinExistence type="inferred from homology"/>
<dbReference type="GO" id="GO:0004518">
    <property type="term" value="F:nuclease activity"/>
    <property type="evidence" value="ECO:0007669"/>
    <property type="project" value="InterPro"/>
</dbReference>
<dbReference type="Pfam" id="PF12246">
    <property type="entry name" value="MKT1_C"/>
    <property type="match status" value="1"/>
</dbReference>
<evidence type="ECO:0008006" key="8">
    <source>
        <dbReference type="Google" id="ProtNLM"/>
    </source>
</evidence>
<feature type="domain" description="Post-transcriptional regulator MKT1 C-terminal" evidence="4">
    <location>
        <begin position="543"/>
        <end position="792"/>
    </location>
</feature>
<dbReference type="Pfam" id="PF12247">
    <property type="entry name" value="MKT1_N"/>
    <property type="match status" value="1"/>
</dbReference>
<keyword evidence="7" id="KW-1185">Reference proteome</keyword>
<dbReference type="GO" id="GO:0006417">
    <property type="term" value="P:regulation of translation"/>
    <property type="evidence" value="ECO:0007669"/>
    <property type="project" value="UniProtKB-KW"/>
</dbReference>
<dbReference type="Pfam" id="PF00752">
    <property type="entry name" value="XPG_N"/>
    <property type="match status" value="1"/>
</dbReference>
<dbReference type="CDD" id="cd09858">
    <property type="entry name" value="PIN_MKT1"/>
    <property type="match status" value="1"/>
</dbReference>
<evidence type="ECO:0000259" key="3">
    <source>
        <dbReference type="Pfam" id="PF00752"/>
    </source>
</evidence>
<name>A0A317XHK0_9BASI</name>
<dbReference type="EMBL" id="KZ819203">
    <property type="protein sequence ID" value="PWY97699.1"/>
    <property type="molecule type" value="Genomic_DNA"/>
</dbReference>
<organism evidence="6 7">
    <name type="scientific">Testicularia cyperi</name>
    <dbReference type="NCBI Taxonomy" id="1882483"/>
    <lineage>
        <taxon>Eukaryota</taxon>
        <taxon>Fungi</taxon>
        <taxon>Dikarya</taxon>
        <taxon>Basidiomycota</taxon>
        <taxon>Ustilaginomycotina</taxon>
        <taxon>Ustilaginomycetes</taxon>
        <taxon>Ustilaginales</taxon>
        <taxon>Anthracoideaceae</taxon>
        <taxon>Testicularia</taxon>
    </lineage>
</organism>
<dbReference type="InterPro" id="IPR006085">
    <property type="entry name" value="XPG_DNA_repair_N"/>
</dbReference>
<dbReference type="InParanoid" id="A0A317XHK0"/>
<dbReference type="OrthoDB" id="17262at2759"/>
<evidence type="ECO:0000313" key="6">
    <source>
        <dbReference type="EMBL" id="PWY97699.1"/>
    </source>
</evidence>
<keyword evidence="1" id="KW-0810">Translation regulation</keyword>
<evidence type="ECO:0000259" key="5">
    <source>
        <dbReference type="Pfam" id="PF12247"/>
    </source>
</evidence>
<dbReference type="STRING" id="1882483.A0A317XHK0"/>
<dbReference type="AlphaFoldDB" id="A0A317XHK0"/>
<sequence>MIRGLQAFVHDRGLAQTAPLSALKDTRLGIDVTYYLKQLLTSPSTSEPLVAALGGAPLALISHIESDLRALEKARIKPVFVLNGLTPSKKTRPLSYEDPRVKQRQRAWEAYESGDVDAAHSLLSSSNSIHYPDLYRAILRAFRHRNVEFLVAPYLASGQLVSMERHSKGYVHAIYGASEILLFDRVDKIITTFNLKDSTFQFVSKQSIMADLRCSEEQFLDIGLLAGGDICATFPALQDNSFGTSPAHAGAPPNIRQINELVKQYKGGYQLAMAFEQHPIVTKINYIDQFCRARTTVKFCLVLSAEEGRVLPLPLATPPPPLPPGSFPASNVANGAGPAAGGIPNGSSTGAPILTAADVPLDLHEIFSHRLPDEVFLHLSRGLVGYQVLFNLTSGYAAEVPPLDNGETEEYKRYLRETLTETPQSPRCVAIALACSAMNGFWSSRKLSAVYYFAPTADYPIPHDSSATMGLINRINQWNVSNRFIEEELRRQNSSTIDIALCLGATTSDQLAARTKTPRVKLPDGAMSTLEKKDEIVANSIWRMLELRGFLNHAHLHTPYARALYLALKKSKLNDKLQEPLYLALELIRGGVLHSNYFGGRSYSGGPSFGSQEEKHHMLLVMRCLSLLQMTFKPVQWTAPLSRELLVFNSFVKSTTRAMRNLIEMISMSMLLRGDARRARDDFLDIALSLPFQTDVNTGLGVVVKCYLDALYAFNEGPVTADDVGREAVVEAKRSVVGMVADTFVNVKDVRAELARGFRFWDALMVAIKTLQTENSISEEVAKQFEQADKWLGPMAQLPSSLD</sequence>
<dbReference type="PANTHER" id="PTHR11081:SF32">
    <property type="entry name" value="POST-TRANSCRIPTIONAL REGULATOR MKT1"/>
    <property type="match status" value="1"/>
</dbReference>
<accession>A0A317XHK0</accession>
<dbReference type="InterPro" id="IPR022039">
    <property type="entry name" value="MKT1_C"/>
</dbReference>
<dbReference type="Proteomes" id="UP000246740">
    <property type="component" value="Unassembled WGS sequence"/>
</dbReference>
<dbReference type="PANTHER" id="PTHR11081">
    <property type="entry name" value="FLAP ENDONUCLEASE FAMILY MEMBER"/>
    <property type="match status" value="1"/>
</dbReference>
<dbReference type="Gene3D" id="3.40.50.1010">
    <property type="entry name" value="5'-nuclease"/>
    <property type="match status" value="1"/>
</dbReference>
<dbReference type="InterPro" id="IPR037314">
    <property type="entry name" value="MKT1_H3TH"/>
</dbReference>
<evidence type="ECO:0000256" key="2">
    <source>
        <dbReference type="ARBA" id="ARBA00024023"/>
    </source>
</evidence>
<feature type="domain" description="Post-transcriptional regulator MKT1 N-terminal" evidence="5">
    <location>
        <begin position="360"/>
        <end position="453"/>
    </location>
</feature>
<gene>
    <name evidence="6" type="ORF">BCV70DRAFT_202642</name>
</gene>
<dbReference type="SUPFAM" id="SSF88723">
    <property type="entry name" value="PIN domain-like"/>
    <property type="match status" value="1"/>
</dbReference>
<evidence type="ECO:0000259" key="4">
    <source>
        <dbReference type="Pfam" id="PF12246"/>
    </source>
</evidence>
<evidence type="ECO:0000313" key="7">
    <source>
        <dbReference type="Proteomes" id="UP000246740"/>
    </source>
</evidence>
<evidence type="ECO:0000256" key="1">
    <source>
        <dbReference type="ARBA" id="ARBA00022845"/>
    </source>
</evidence>
<comment type="similarity">
    <text evidence="2">Belongs to the XPG/RAD2 endonuclease family.</text>
</comment>